<dbReference type="EMBL" id="JBBNAG010000001">
    <property type="protein sequence ID" value="KAK9166478.1"/>
    <property type="molecule type" value="Genomic_DNA"/>
</dbReference>
<proteinExistence type="predicted"/>
<evidence type="ECO:0000256" key="1">
    <source>
        <dbReference type="SAM" id="Phobius"/>
    </source>
</evidence>
<dbReference type="AlphaFoldDB" id="A0AAP0Q469"/>
<keyword evidence="1" id="KW-0472">Membrane</keyword>
<keyword evidence="3" id="KW-1185">Reference proteome</keyword>
<keyword evidence="1" id="KW-0812">Transmembrane</keyword>
<evidence type="ECO:0000313" key="2">
    <source>
        <dbReference type="EMBL" id="KAK9166478.1"/>
    </source>
</evidence>
<accession>A0AAP0Q469</accession>
<protein>
    <submittedName>
        <fullName evidence="2">Uncharacterized protein</fullName>
    </submittedName>
</protein>
<organism evidence="2 3">
    <name type="scientific">Stephania cephalantha</name>
    <dbReference type="NCBI Taxonomy" id="152367"/>
    <lineage>
        <taxon>Eukaryota</taxon>
        <taxon>Viridiplantae</taxon>
        <taxon>Streptophyta</taxon>
        <taxon>Embryophyta</taxon>
        <taxon>Tracheophyta</taxon>
        <taxon>Spermatophyta</taxon>
        <taxon>Magnoliopsida</taxon>
        <taxon>Ranunculales</taxon>
        <taxon>Menispermaceae</taxon>
        <taxon>Menispermoideae</taxon>
        <taxon>Cissampelideae</taxon>
        <taxon>Stephania</taxon>
    </lineage>
</organism>
<name>A0AAP0Q469_9MAGN</name>
<dbReference type="Proteomes" id="UP001419268">
    <property type="component" value="Unassembled WGS sequence"/>
</dbReference>
<comment type="caution">
    <text evidence="2">The sequence shown here is derived from an EMBL/GenBank/DDBJ whole genome shotgun (WGS) entry which is preliminary data.</text>
</comment>
<feature type="transmembrane region" description="Helical" evidence="1">
    <location>
        <begin position="29"/>
        <end position="48"/>
    </location>
</feature>
<reference evidence="2 3" key="1">
    <citation type="submission" date="2024-01" db="EMBL/GenBank/DDBJ databases">
        <title>Genome assemblies of Stephania.</title>
        <authorList>
            <person name="Yang L."/>
        </authorList>
    </citation>
    <scope>NUCLEOTIDE SEQUENCE [LARGE SCALE GENOMIC DNA]</scope>
    <source>
        <strain evidence="2">JXDWG</strain>
        <tissue evidence="2">Leaf</tissue>
    </source>
</reference>
<keyword evidence="1" id="KW-1133">Transmembrane helix</keyword>
<evidence type="ECO:0000313" key="3">
    <source>
        <dbReference type="Proteomes" id="UP001419268"/>
    </source>
</evidence>
<gene>
    <name evidence="2" type="ORF">Scep_001669</name>
</gene>
<sequence>MGSLCETHRLRLTRSSPNSLGYLEGFGDGLGWAALVIGIGVVTVSIRVRKFLWLEEHQGCTRTDDEQWQVQMERHMVEMDESHRRAIKDISAA</sequence>